<dbReference type="PANTHER" id="PTHR46177">
    <property type="entry name" value="INTEGRASE CATALYTIC DOMAIN-CONTAINING PROTEIN"/>
    <property type="match status" value="1"/>
</dbReference>
<dbReference type="Proteomes" id="UP000244722">
    <property type="component" value="Unassembled WGS sequence"/>
</dbReference>
<dbReference type="OrthoDB" id="5392716at2759"/>
<comment type="caution">
    <text evidence="2">The sequence shown here is derived from an EMBL/GenBank/DDBJ whole genome shotgun (WGS) entry which is preliminary data.</text>
</comment>
<name>A0A2T6ZVW4_TUBBO</name>
<evidence type="ECO:0000313" key="3">
    <source>
        <dbReference type="Proteomes" id="UP000244722"/>
    </source>
</evidence>
<evidence type="ECO:0000259" key="1">
    <source>
        <dbReference type="Pfam" id="PF24764"/>
    </source>
</evidence>
<protein>
    <recommendedName>
        <fullName evidence="1">Integrase core domain-containing protein</fullName>
    </recommendedName>
</protein>
<dbReference type="Pfam" id="PF24764">
    <property type="entry name" value="rva_4"/>
    <property type="match status" value="1"/>
</dbReference>
<feature type="non-terminal residue" evidence="2">
    <location>
        <position position="1"/>
    </location>
</feature>
<gene>
    <name evidence="2" type="ORF">B9Z19DRAFT_958304</name>
</gene>
<dbReference type="AlphaFoldDB" id="A0A2T6ZVW4"/>
<organism evidence="2 3">
    <name type="scientific">Tuber borchii</name>
    <name type="common">White truffle</name>
    <dbReference type="NCBI Taxonomy" id="42251"/>
    <lineage>
        <taxon>Eukaryota</taxon>
        <taxon>Fungi</taxon>
        <taxon>Dikarya</taxon>
        <taxon>Ascomycota</taxon>
        <taxon>Pezizomycotina</taxon>
        <taxon>Pezizomycetes</taxon>
        <taxon>Pezizales</taxon>
        <taxon>Tuberaceae</taxon>
        <taxon>Tuber</taxon>
    </lineage>
</organism>
<dbReference type="PANTHER" id="PTHR46177:SF1">
    <property type="entry name" value="INTEGRASE CATALYTIC DOMAIN-CONTAINING PROTEIN"/>
    <property type="match status" value="1"/>
</dbReference>
<reference evidence="2 3" key="1">
    <citation type="submission" date="2017-04" db="EMBL/GenBank/DDBJ databases">
        <title>Draft genome sequence of Tuber borchii Vittad., a whitish edible truffle.</title>
        <authorList>
            <consortium name="DOE Joint Genome Institute"/>
            <person name="Murat C."/>
            <person name="Kuo A."/>
            <person name="Barry K.W."/>
            <person name="Clum A."/>
            <person name="Dockter R.B."/>
            <person name="Fauchery L."/>
            <person name="Iotti M."/>
            <person name="Kohler A."/>
            <person name="Labutti K."/>
            <person name="Lindquist E.A."/>
            <person name="Lipzen A."/>
            <person name="Ohm R.A."/>
            <person name="Wang M."/>
            <person name="Grigoriev I.V."/>
            <person name="Zambonelli A."/>
            <person name="Martin F.M."/>
        </authorList>
    </citation>
    <scope>NUCLEOTIDE SEQUENCE [LARGE SCALE GENOMIC DNA]</scope>
    <source>
        <strain evidence="2 3">Tbo3840</strain>
    </source>
</reference>
<accession>A0A2T6ZVW4</accession>
<evidence type="ECO:0000313" key="2">
    <source>
        <dbReference type="EMBL" id="PUU79616.1"/>
    </source>
</evidence>
<dbReference type="InterPro" id="IPR058913">
    <property type="entry name" value="Integrase_dom_put"/>
</dbReference>
<keyword evidence="3" id="KW-1185">Reference proteome</keyword>
<dbReference type="STRING" id="42251.A0A2T6ZVW4"/>
<sequence>GPNGMWLIDGHDKLSQFGFQIYAVIDPYSPNIIRFYIGHSNCTAVSVNKQFLEIVRFLNLFPKLICSDKGGET</sequence>
<proteinExistence type="predicted"/>
<dbReference type="EMBL" id="NESQ01000086">
    <property type="protein sequence ID" value="PUU79616.1"/>
    <property type="molecule type" value="Genomic_DNA"/>
</dbReference>
<feature type="non-terminal residue" evidence="2">
    <location>
        <position position="73"/>
    </location>
</feature>
<feature type="domain" description="Integrase core" evidence="1">
    <location>
        <begin position="2"/>
        <end position="72"/>
    </location>
</feature>